<evidence type="ECO:0000256" key="2">
    <source>
        <dbReference type="ARBA" id="ARBA00022692"/>
    </source>
</evidence>
<dbReference type="GO" id="GO:0030672">
    <property type="term" value="C:synaptic vesicle membrane"/>
    <property type="evidence" value="ECO:0007669"/>
    <property type="project" value="TreeGrafter"/>
</dbReference>
<protein>
    <recommendedName>
        <fullName evidence="6">C2 domain-containing protein</fullName>
    </recommendedName>
</protein>
<dbReference type="AlphaFoldDB" id="A0A9Q1I8E9"/>
<dbReference type="OrthoDB" id="270970at2759"/>
<keyword evidence="5" id="KW-0472">Membrane</keyword>
<dbReference type="SUPFAM" id="SSF49562">
    <property type="entry name" value="C2 domain (Calcium/lipid-binding domain, CaLB)"/>
    <property type="match status" value="2"/>
</dbReference>
<dbReference type="GO" id="GO:0035612">
    <property type="term" value="F:AP-2 adaptor complex binding"/>
    <property type="evidence" value="ECO:0007669"/>
    <property type="project" value="TreeGrafter"/>
</dbReference>
<evidence type="ECO:0000256" key="3">
    <source>
        <dbReference type="ARBA" id="ARBA00022737"/>
    </source>
</evidence>
<proteinExistence type="predicted"/>
<dbReference type="Proteomes" id="UP001152803">
    <property type="component" value="Unassembled WGS sequence"/>
</dbReference>
<name>A0A9Q1I8E9_CONCO</name>
<gene>
    <name evidence="7" type="ORF">COCON_G00012730</name>
</gene>
<keyword evidence="3" id="KW-0677">Repeat</keyword>
<dbReference type="Gene3D" id="2.60.40.150">
    <property type="entry name" value="C2 domain"/>
    <property type="match status" value="1"/>
</dbReference>
<dbReference type="Pfam" id="PF00168">
    <property type="entry name" value="C2"/>
    <property type="match status" value="1"/>
</dbReference>
<comment type="subcellular location">
    <subcellularLocation>
        <location evidence="1">Membrane</location>
        <topology evidence="1">Single-pass membrane protein</topology>
    </subcellularLocation>
</comment>
<dbReference type="InterPro" id="IPR000008">
    <property type="entry name" value="C2_dom"/>
</dbReference>
<evidence type="ECO:0000256" key="1">
    <source>
        <dbReference type="ARBA" id="ARBA00004167"/>
    </source>
</evidence>
<keyword evidence="4" id="KW-1133">Transmembrane helix</keyword>
<evidence type="ECO:0000259" key="6">
    <source>
        <dbReference type="PROSITE" id="PS50004"/>
    </source>
</evidence>
<feature type="domain" description="C2" evidence="6">
    <location>
        <begin position="251"/>
        <end position="322"/>
    </location>
</feature>
<dbReference type="GO" id="GO:0005509">
    <property type="term" value="F:calcium ion binding"/>
    <property type="evidence" value="ECO:0007669"/>
    <property type="project" value="TreeGrafter"/>
</dbReference>
<evidence type="ECO:0000256" key="4">
    <source>
        <dbReference type="ARBA" id="ARBA00022989"/>
    </source>
</evidence>
<dbReference type="EMBL" id="JAFJMO010000001">
    <property type="protein sequence ID" value="KAJ8288614.1"/>
    <property type="molecule type" value="Genomic_DNA"/>
</dbReference>
<dbReference type="PANTHER" id="PTHR12546">
    <property type="entry name" value="FER-1-LIKE"/>
    <property type="match status" value="1"/>
</dbReference>
<dbReference type="GO" id="GO:0016082">
    <property type="term" value="P:synaptic vesicle priming"/>
    <property type="evidence" value="ECO:0007669"/>
    <property type="project" value="TreeGrafter"/>
</dbReference>
<feature type="domain" description="C2" evidence="6">
    <location>
        <begin position="1"/>
        <end position="107"/>
    </location>
</feature>
<dbReference type="GO" id="GO:0048787">
    <property type="term" value="C:presynaptic active zone membrane"/>
    <property type="evidence" value="ECO:0007669"/>
    <property type="project" value="TreeGrafter"/>
</dbReference>
<comment type="caution">
    <text evidence="7">The sequence shown here is derived from an EMBL/GenBank/DDBJ whole genome shotgun (WGS) entry which is preliminary data.</text>
</comment>
<organism evidence="7 8">
    <name type="scientific">Conger conger</name>
    <name type="common">Conger eel</name>
    <name type="synonym">Muraena conger</name>
    <dbReference type="NCBI Taxonomy" id="82655"/>
    <lineage>
        <taxon>Eukaryota</taxon>
        <taxon>Metazoa</taxon>
        <taxon>Chordata</taxon>
        <taxon>Craniata</taxon>
        <taxon>Vertebrata</taxon>
        <taxon>Euteleostomi</taxon>
        <taxon>Actinopterygii</taxon>
        <taxon>Neopterygii</taxon>
        <taxon>Teleostei</taxon>
        <taxon>Anguilliformes</taxon>
        <taxon>Congridae</taxon>
        <taxon>Conger</taxon>
    </lineage>
</organism>
<dbReference type="InterPro" id="IPR035892">
    <property type="entry name" value="C2_domain_sf"/>
</dbReference>
<evidence type="ECO:0000313" key="8">
    <source>
        <dbReference type="Proteomes" id="UP001152803"/>
    </source>
</evidence>
<sequence>MQVLFWGLRDLKRVNLAQVDRPRVDIECAGKGVQSALIQNYKKNPNFSTLVKWFEVDLPENELLHPPLNIRVVDCRAFGRYTLVGSHAVTTLRKFIYRPVDKSANNLSASEEIVINTEPEQHVKKVETVVKLDSTSDAVVKLDMNEDEKGKKKKRKKGEGEIEEEELDESMLDWWSKYFASIETMMEVYNKELENEFANFEDWLHTFNLYRGKSGDDDDQNVADEDRLIGRFKGSLCMYKVPLADDITREPGYDPTMGMFQSIPHNDPINILVRVYVVRATDLHPADINGKADPYIAIKLGKSEIRDKENYISKQLNPIFGK</sequence>
<keyword evidence="2" id="KW-0812">Transmembrane</keyword>
<dbReference type="GO" id="GO:0007009">
    <property type="term" value="P:plasma membrane organization"/>
    <property type="evidence" value="ECO:0007669"/>
    <property type="project" value="TreeGrafter"/>
</dbReference>
<keyword evidence="8" id="KW-1185">Reference proteome</keyword>
<evidence type="ECO:0000256" key="5">
    <source>
        <dbReference type="ARBA" id="ARBA00023136"/>
    </source>
</evidence>
<reference evidence="7" key="1">
    <citation type="journal article" date="2023" name="Science">
        <title>Genome structures resolve the early diversification of teleost fishes.</title>
        <authorList>
            <person name="Parey E."/>
            <person name="Louis A."/>
            <person name="Montfort J."/>
            <person name="Bouchez O."/>
            <person name="Roques C."/>
            <person name="Iampietro C."/>
            <person name="Lluch J."/>
            <person name="Castinel A."/>
            <person name="Donnadieu C."/>
            <person name="Desvignes T."/>
            <person name="Floi Bucao C."/>
            <person name="Jouanno E."/>
            <person name="Wen M."/>
            <person name="Mejri S."/>
            <person name="Dirks R."/>
            <person name="Jansen H."/>
            <person name="Henkel C."/>
            <person name="Chen W.J."/>
            <person name="Zahm M."/>
            <person name="Cabau C."/>
            <person name="Klopp C."/>
            <person name="Thompson A.W."/>
            <person name="Robinson-Rechavi M."/>
            <person name="Braasch I."/>
            <person name="Lecointre G."/>
            <person name="Bobe J."/>
            <person name="Postlethwait J.H."/>
            <person name="Berthelot C."/>
            <person name="Roest Crollius H."/>
            <person name="Guiguen Y."/>
        </authorList>
    </citation>
    <scope>NUCLEOTIDE SEQUENCE</scope>
    <source>
        <strain evidence="7">Concon-B</strain>
    </source>
</reference>
<dbReference type="InterPro" id="IPR037721">
    <property type="entry name" value="Ferlin"/>
</dbReference>
<evidence type="ECO:0000313" key="7">
    <source>
        <dbReference type="EMBL" id="KAJ8288614.1"/>
    </source>
</evidence>
<accession>A0A9Q1I8E9</accession>
<dbReference type="PROSITE" id="PS50004">
    <property type="entry name" value="C2"/>
    <property type="match status" value="2"/>
</dbReference>
<dbReference type="PANTHER" id="PTHR12546:SF57">
    <property type="entry name" value="OTOFERLIN B"/>
    <property type="match status" value="1"/>
</dbReference>